<dbReference type="InterPro" id="IPR032466">
    <property type="entry name" value="Metal_Hydrolase"/>
</dbReference>
<protein>
    <submittedName>
        <fullName evidence="6">Bgt-2010</fullName>
    </submittedName>
</protein>
<gene>
    <name evidence="5" type="ORF">BGT96224_2010</name>
    <name evidence="6" type="ORF">BGT96224V2_LOCUS4683</name>
</gene>
<evidence type="ECO:0000256" key="2">
    <source>
        <dbReference type="ARBA" id="ARBA00022723"/>
    </source>
</evidence>
<evidence type="ECO:0000259" key="4">
    <source>
        <dbReference type="Pfam" id="PF00962"/>
    </source>
</evidence>
<dbReference type="GO" id="GO:0046872">
    <property type="term" value="F:metal ion binding"/>
    <property type="evidence" value="ECO:0007669"/>
    <property type="project" value="UniProtKB-KW"/>
</dbReference>
<dbReference type="HOGENOM" id="CLU_022829_1_0_1"/>
<dbReference type="OrthoDB" id="7202371at2759"/>
<evidence type="ECO:0000313" key="6">
    <source>
        <dbReference type="EMBL" id="SUZ11518.1"/>
    </source>
</evidence>
<reference evidence="7" key="1">
    <citation type="journal article" date="2013" name="Nat. Genet.">
        <title>The wheat powdery mildew genome shows the unique evolution of an obligate biotroph.</title>
        <authorList>
            <person name="Wicker T."/>
            <person name="Oberhaensli S."/>
            <person name="Parlange F."/>
            <person name="Buchmann J.P."/>
            <person name="Shatalina M."/>
            <person name="Roffler S."/>
            <person name="Ben-David R."/>
            <person name="Dolezel J."/>
            <person name="Simkova H."/>
            <person name="Schulze-Lefert P."/>
            <person name="Spanu P.D."/>
            <person name="Bruggmann R."/>
            <person name="Amselem J."/>
            <person name="Quesneville H."/>
            <person name="Ver Loren van Themaat E."/>
            <person name="Paape T."/>
            <person name="Shimizu K.K."/>
            <person name="Keller B."/>
        </authorList>
    </citation>
    <scope>NUCLEOTIDE SEQUENCE [LARGE SCALE GENOMIC DNA]</scope>
    <source>
        <strain evidence="7">96224</strain>
    </source>
</reference>
<keyword evidence="3" id="KW-0378">Hydrolase</keyword>
<accession>A0A061HKM4</accession>
<dbReference type="PANTHER" id="PTHR11409">
    <property type="entry name" value="ADENOSINE DEAMINASE"/>
    <property type="match status" value="1"/>
</dbReference>
<dbReference type="InterPro" id="IPR001365">
    <property type="entry name" value="A_deaminase_dom"/>
</dbReference>
<keyword evidence="2" id="KW-0479">Metal-binding</keyword>
<dbReference type="PANTHER" id="PTHR11409:SF37">
    <property type="entry name" value="ADENOSINE DEAMINASE DOMAIN-CONTAINING PROTEIN"/>
    <property type="match status" value="1"/>
</dbReference>
<dbReference type="AlphaFoldDB" id="A0A061HKM4"/>
<comment type="cofactor">
    <cofactor evidence="1">
        <name>Zn(2+)</name>
        <dbReference type="ChEBI" id="CHEBI:29105"/>
    </cofactor>
</comment>
<dbReference type="GO" id="GO:0006154">
    <property type="term" value="P:adenosine catabolic process"/>
    <property type="evidence" value="ECO:0007669"/>
    <property type="project" value="TreeGrafter"/>
</dbReference>
<reference evidence="5" key="2">
    <citation type="submission" date="2013-01" db="EMBL/GenBank/DDBJ databases">
        <title>The wheat powdery mildew genome reveals unique evolution of an obligate biotroph.</title>
        <authorList>
            <person name="Oberhaensli S."/>
            <person name="Wicker T."/>
            <person name="Keller B."/>
        </authorList>
    </citation>
    <scope>NUCLEOTIDE SEQUENCE</scope>
    <source>
        <strain evidence="5">96224</strain>
    </source>
</reference>
<dbReference type="EMBL" id="UIGY01000129">
    <property type="protein sequence ID" value="SUZ11518.1"/>
    <property type="molecule type" value="Genomic_DNA"/>
</dbReference>
<feature type="domain" description="Adenosine deaminase" evidence="4">
    <location>
        <begin position="268"/>
        <end position="567"/>
    </location>
</feature>
<evidence type="ECO:0000256" key="1">
    <source>
        <dbReference type="ARBA" id="ARBA00001947"/>
    </source>
</evidence>
<dbReference type="Pfam" id="PF00962">
    <property type="entry name" value="A_deaminase"/>
    <property type="match status" value="1"/>
</dbReference>
<dbReference type="SUPFAM" id="SSF51556">
    <property type="entry name" value="Metallo-dependent hydrolases"/>
    <property type="match status" value="1"/>
</dbReference>
<reference evidence="6" key="3">
    <citation type="submission" date="2018-07" db="EMBL/GenBank/DDBJ databases">
        <authorList>
            <person name="Quirk P.G."/>
            <person name="Krulwich T.A."/>
        </authorList>
    </citation>
    <scope>NUCLEOTIDE SEQUENCE</scope>
    <source>
        <strain evidence="6">96224</strain>
    </source>
</reference>
<dbReference type="GO" id="GO:0004000">
    <property type="term" value="F:adenosine deaminase activity"/>
    <property type="evidence" value="ECO:0007669"/>
    <property type="project" value="TreeGrafter"/>
</dbReference>
<sequence length="601" mass="69780">MGKDLNHKISSQPLVGLSENLTHGTEYHCDWKTALEVDEFDDITEYHKARRQLELAVKSKAFDTDTILHSSKIEKEAARLLKKIIAYDEEQTYGKNKDETGQKTDRSPGEHFLGNLNLINKTELIKVARKMPKGAHLHVHFNSCLPARFLLHLARDIDAMYIRSTLPLINSENMAQARISFMVMTKHEATHTWDHKGNEIYVPTENIWDEKYTQNRWMPYKQFRIQFNGHDCKISRTQTDLDRTIAAELWLEKKLQFSEDEAHNSRQTGHGVWEIFNSRTQMIKGLFSYESAFRLYTQACIRNFVEDNIQYAEVRPNFMRSNSLKKDNGSGFIGNEGILEIIDEELKKTMAQINQERKYFAGMKVIYCTPRSFQRDQVAFALNDCIDLKCKYRNLICGFDLVGHEEKGNELRLFVPEFLKFRQDCKKRNVDIPFLFHCGETLQVGGKYDGNLYDAILLKSKRIGHGYAIARHPVLMDIIREKNIAIESCPISNEILGLTPVISAHHLPILLANNVPCTINSDNATFYRPVTYPLNLMIGSQSMSLQGWKKLAKWSLEHSCLDPEELKIVMKEWSKRWDEFCQWIIDEYGPRLSSWEPKQDQ</sequence>
<organism evidence="6">
    <name type="scientific">Blumeria graminis f. sp. tritici 96224</name>
    <dbReference type="NCBI Taxonomy" id="1268274"/>
    <lineage>
        <taxon>Eukaryota</taxon>
        <taxon>Fungi</taxon>
        <taxon>Dikarya</taxon>
        <taxon>Ascomycota</taxon>
        <taxon>Pezizomycotina</taxon>
        <taxon>Leotiomycetes</taxon>
        <taxon>Erysiphales</taxon>
        <taxon>Erysiphaceae</taxon>
        <taxon>Blumeria</taxon>
    </lineage>
</organism>
<dbReference type="EMBL" id="KE375100">
    <property type="protein sequence ID" value="EPQ63743.1"/>
    <property type="molecule type" value="Genomic_DNA"/>
</dbReference>
<evidence type="ECO:0000313" key="5">
    <source>
        <dbReference type="EMBL" id="EPQ63743.1"/>
    </source>
</evidence>
<dbReference type="Gene3D" id="3.20.20.140">
    <property type="entry name" value="Metal-dependent hydrolases"/>
    <property type="match status" value="1"/>
</dbReference>
<proteinExistence type="predicted"/>
<evidence type="ECO:0000313" key="7">
    <source>
        <dbReference type="Proteomes" id="UP000053110"/>
    </source>
</evidence>
<dbReference type="GO" id="GO:0046103">
    <property type="term" value="P:inosine biosynthetic process"/>
    <property type="evidence" value="ECO:0007669"/>
    <property type="project" value="TreeGrafter"/>
</dbReference>
<evidence type="ECO:0000256" key="3">
    <source>
        <dbReference type="ARBA" id="ARBA00022801"/>
    </source>
</evidence>
<dbReference type="InterPro" id="IPR006330">
    <property type="entry name" value="Ado/ade_deaminase"/>
</dbReference>
<dbReference type="Proteomes" id="UP000053110">
    <property type="component" value="Unassembled WGS sequence"/>
</dbReference>
<name>A0A061HKM4_BLUGR</name>